<reference evidence="2 3" key="1">
    <citation type="submission" date="2015-01" db="EMBL/GenBank/DDBJ databases">
        <title>Genome sequence of the beneficial rhizobacterium Pseudomonas fluorescens 2-79.</title>
        <authorList>
            <person name="Thuermer A."/>
            <person name="Daniel R."/>
        </authorList>
    </citation>
    <scope>NUCLEOTIDE SEQUENCE [LARGE SCALE GENOMIC DNA]</scope>
    <source>
        <strain evidence="2 3">2-79</strain>
    </source>
</reference>
<gene>
    <name evidence="2" type="ORF">PFLU3_39040</name>
</gene>
<evidence type="ECO:0000313" key="2">
    <source>
        <dbReference type="EMBL" id="KIR20681.1"/>
    </source>
</evidence>
<dbReference type="EMBL" id="JXCQ01000041">
    <property type="protein sequence ID" value="KIR20681.1"/>
    <property type="molecule type" value="Genomic_DNA"/>
</dbReference>
<dbReference type="Proteomes" id="UP000032210">
    <property type="component" value="Unassembled WGS sequence"/>
</dbReference>
<organism evidence="2 3">
    <name type="scientific">Pseudomonas fluorescens</name>
    <dbReference type="NCBI Taxonomy" id="294"/>
    <lineage>
        <taxon>Bacteria</taxon>
        <taxon>Pseudomonadati</taxon>
        <taxon>Pseudomonadota</taxon>
        <taxon>Gammaproteobacteria</taxon>
        <taxon>Pseudomonadales</taxon>
        <taxon>Pseudomonadaceae</taxon>
        <taxon>Pseudomonas</taxon>
    </lineage>
</organism>
<evidence type="ECO:0000313" key="3">
    <source>
        <dbReference type="Proteomes" id="UP000032210"/>
    </source>
</evidence>
<proteinExistence type="predicted"/>
<dbReference type="AlphaFoldDB" id="A0A0D0TAQ2"/>
<accession>A0A0D0TAQ2</accession>
<sequence>MNMSSDSAAYTPKSQAAALDAPVTPPGEEKPPRLTIMPANAAPIAVAIS</sequence>
<protein>
    <submittedName>
        <fullName evidence="2">Uncharacterized protein</fullName>
    </submittedName>
</protein>
<feature type="region of interest" description="Disordered" evidence="1">
    <location>
        <begin position="1"/>
        <end position="34"/>
    </location>
</feature>
<comment type="caution">
    <text evidence="2">The sequence shown here is derived from an EMBL/GenBank/DDBJ whole genome shotgun (WGS) entry which is preliminary data.</text>
</comment>
<evidence type="ECO:0000256" key="1">
    <source>
        <dbReference type="SAM" id="MobiDB-lite"/>
    </source>
</evidence>
<name>A0A0D0TAQ2_PSEFL</name>
<feature type="compositionally biased region" description="Polar residues" evidence="1">
    <location>
        <begin position="1"/>
        <end position="14"/>
    </location>
</feature>